<name>A0A9P4M4R8_9PEZI</name>
<feature type="non-terminal residue" evidence="9">
    <location>
        <position position="792"/>
    </location>
</feature>
<protein>
    <submittedName>
        <fullName evidence="9">WD40 repeat-like protein</fullName>
    </submittedName>
</protein>
<dbReference type="PROSITE" id="PS50082">
    <property type="entry name" value="WD_REPEATS_2"/>
    <property type="match status" value="1"/>
</dbReference>
<keyword evidence="5" id="KW-0677">Repeat</keyword>
<dbReference type="InterPro" id="IPR015943">
    <property type="entry name" value="WD40/YVTN_repeat-like_dom_sf"/>
</dbReference>
<comment type="caution">
    <text evidence="9">The sequence shown here is derived from an EMBL/GenBank/DDBJ whole genome shotgun (WGS) entry which is preliminary data.</text>
</comment>
<dbReference type="EMBL" id="ML978128">
    <property type="protein sequence ID" value="KAF2097213.1"/>
    <property type="molecule type" value="Genomic_DNA"/>
</dbReference>
<evidence type="ECO:0000256" key="1">
    <source>
        <dbReference type="ARBA" id="ARBA00004604"/>
    </source>
</evidence>
<dbReference type="GO" id="GO:0045943">
    <property type="term" value="P:positive regulation of transcription by RNA polymerase I"/>
    <property type="evidence" value="ECO:0007669"/>
    <property type="project" value="InterPro"/>
</dbReference>
<dbReference type="Proteomes" id="UP000799772">
    <property type="component" value="Unassembled WGS sequence"/>
</dbReference>
<dbReference type="PANTHER" id="PTHR44215:SF1">
    <property type="entry name" value="WD REPEAT-CONTAINING PROTEIN 75"/>
    <property type="match status" value="1"/>
</dbReference>
<dbReference type="GO" id="GO:0006364">
    <property type="term" value="P:rRNA processing"/>
    <property type="evidence" value="ECO:0007669"/>
    <property type="project" value="UniProtKB-KW"/>
</dbReference>
<reference evidence="9" key="1">
    <citation type="journal article" date="2020" name="Stud. Mycol.">
        <title>101 Dothideomycetes genomes: a test case for predicting lifestyles and emergence of pathogens.</title>
        <authorList>
            <person name="Haridas S."/>
            <person name="Albert R."/>
            <person name="Binder M."/>
            <person name="Bloem J."/>
            <person name="Labutti K."/>
            <person name="Salamov A."/>
            <person name="Andreopoulos B."/>
            <person name="Baker S."/>
            <person name="Barry K."/>
            <person name="Bills G."/>
            <person name="Bluhm B."/>
            <person name="Cannon C."/>
            <person name="Castanera R."/>
            <person name="Culley D."/>
            <person name="Daum C."/>
            <person name="Ezra D."/>
            <person name="Gonzalez J."/>
            <person name="Henrissat B."/>
            <person name="Kuo A."/>
            <person name="Liang C."/>
            <person name="Lipzen A."/>
            <person name="Lutzoni F."/>
            <person name="Magnuson J."/>
            <person name="Mondo S."/>
            <person name="Nolan M."/>
            <person name="Ohm R."/>
            <person name="Pangilinan J."/>
            <person name="Park H.-J."/>
            <person name="Ramirez L."/>
            <person name="Alfaro M."/>
            <person name="Sun H."/>
            <person name="Tritt A."/>
            <person name="Yoshinaga Y."/>
            <person name="Zwiers L.-H."/>
            <person name="Turgeon B."/>
            <person name="Goodwin S."/>
            <person name="Spatafora J."/>
            <person name="Crous P."/>
            <person name="Grigoriev I."/>
        </authorList>
    </citation>
    <scope>NUCLEOTIDE SEQUENCE</scope>
    <source>
        <strain evidence="9">CBS 133067</strain>
    </source>
</reference>
<dbReference type="GO" id="GO:0032040">
    <property type="term" value="C:small-subunit processome"/>
    <property type="evidence" value="ECO:0007669"/>
    <property type="project" value="InterPro"/>
</dbReference>
<proteinExistence type="predicted"/>
<keyword evidence="10" id="KW-1185">Reference proteome</keyword>
<feature type="non-terminal residue" evidence="9">
    <location>
        <position position="1"/>
    </location>
</feature>
<dbReference type="InterPro" id="IPR036322">
    <property type="entry name" value="WD40_repeat_dom_sf"/>
</dbReference>
<evidence type="ECO:0000313" key="10">
    <source>
        <dbReference type="Proteomes" id="UP000799772"/>
    </source>
</evidence>
<evidence type="ECO:0000313" key="9">
    <source>
        <dbReference type="EMBL" id="KAF2097213.1"/>
    </source>
</evidence>
<sequence>SKKRKDTSDTWALSGSVGGRLLPLDPLFSQDEKYILVASRNSILVYSTVDSLLYRRIDPGQDEIVSCFALSKVDPNKIFVGTTKGKIIEANWINGTTGDTFKLGSRIISIAVSKTRSAKNDIVDFVDVEEPTETQRLKIWKICRWNRSAAEEKPHVLLARPKSLKEIQVRDSGRVIIAPFERQLLCLLAPTSNHAQEQAKEVEWYQVEAPDFIVSLDAKVPTSAVSGPSKNKATATSTVPVVDVAIGTIRGQIYIYDDILSKLVDMDKSKEKKPAGEASKLSPRLLHWHRGPVNTTKWSLDGNYIISGGNETVMMLWQLQTGKRQELPHLTSAIDSATVSPSGTAYGIQLADNSIIVLSTAELQPTAHVSGIQTLISPQIEYELPDLKTVATEQSKEQDSFDASEQIPALLRPDEPNLLLAAVPASQPWTEPSSLTRSKPFLQTYNMSTAQNISRQALTRNNATYFITGPEGNRLGEPDIKFIAISANSRWLATVEEWAPPRLDLEFTSIKDDPASMLNERGIRLESYLKFWRWDKQNNEWALETRIDTPHMFPDNTTPARILDLVADPTRPEFVTTGQDGHIRIWRARQRFRENGVAVRTPAGGPLITWSAKRTVELESPVHEVEDGFTIRLKPSTARLAHSHDGSLIASCHEYAGHEGYSISRFIDPTTGEVVHSRPDLFTSGLAGVGFVSKYLVVLSDSLTVWNLIDDDLHYQYQLNSHLRMPRFLAVNDTSDTFAIALPYWKKGKKYRVAIFHTSKPEPVFVSKRLDTVTALLSVPQQSGYVFLNDQA</sequence>
<dbReference type="InterPro" id="IPR053826">
    <property type="entry name" value="WDR75"/>
</dbReference>
<keyword evidence="7" id="KW-0539">Nucleus</keyword>
<dbReference type="OrthoDB" id="4096at2759"/>
<keyword evidence="6" id="KW-0804">Transcription</keyword>
<gene>
    <name evidence="9" type="ORF">NA57DRAFT_21253</name>
</gene>
<evidence type="ECO:0000256" key="5">
    <source>
        <dbReference type="ARBA" id="ARBA00022737"/>
    </source>
</evidence>
<dbReference type="GO" id="GO:0003723">
    <property type="term" value="F:RNA binding"/>
    <property type="evidence" value="ECO:0007669"/>
    <property type="project" value="InterPro"/>
</dbReference>
<dbReference type="SUPFAM" id="SSF50978">
    <property type="entry name" value="WD40 repeat-like"/>
    <property type="match status" value="2"/>
</dbReference>
<dbReference type="SMART" id="SM00320">
    <property type="entry name" value="WD40"/>
    <property type="match status" value="2"/>
</dbReference>
<feature type="repeat" description="WD" evidence="8">
    <location>
        <begin position="286"/>
        <end position="327"/>
    </location>
</feature>
<dbReference type="PROSITE" id="PS50294">
    <property type="entry name" value="WD_REPEATS_REGION"/>
    <property type="match status" value="1"/>
</dbReference>
<keyword evidence="4 8" id="KW-0853">WD repeat</keyword>
<evidence type="ECO:0000256" key="4">
    <source>
        <dbReference type="ARBA" id="ARBA00022574"/>
    </source>
</evidence>
<dbReference type="PANTHER" id="PTHR44215">
    <property type="entry name" value="WD REPEAT-CONTAINING PROTEIN 75"/>
    <property type="match status" value="1"/>
</dbReference>
<accession>A0A9P4M4R8</accession>
<dbReference type="Gene3D" id="2.130.10.10">
    <property type="entry name" value="YVTN repeat-like/Quinoprotein amine dehydrogenase"/>
    <property type="match status" value="2"/>
</dbReference>
<dbReference type="InterPro" id="IPR001680">
    <property type="entry name" value="WD40_rpt"/>
</dbReference>
<dbReference type="AlphaFoldDB" id="A0A9P4M4R8"/>
<dbReference type="GO" id="GO:2000234">
    <property type="term" value="P:positive regulation of rRNA processing"/>
    <property type="evidence" value="ECO:0007669"/>
    <property type="project" value="TreeGrafter"/>
</dbReference>
<organism evidence="9 10">
    <name type="scientific">Rhizodiscina lignyota</name>
    <dbReference type="NCBI Taxonomy" id="1504668"/>
    <lineage>
        <taxon>Eukaryota</taxon>
        <taxon>Fungi</taxon>
        <taxon>Dikarya</taxon>
        <taxon>Ascomycota</taxon>
        <taxon>Pezizomycotina</taxon>
        <taxon>Dothideomycetes</taxon>
        <taxon>Pleosporomycetidae</taxon>
        <taxon>Aulographales</taxon>
        <taxon>Rhizodiscinaceae</taxon>
        <taxon>Rhizodiscina</taxon>
    </lineage>
</organism>
<dbReference type="Pfam" id="PF00400">
    <property type="entry name" value="WD40"/>
    <property type="match status" value="1"/>
</dbReference>
<evidence type="ECO:0000256" key="7">
    <source>
        <dbReference type="ARBA" id="ARBA00023242"/>
    </source>
</evidence>
<evidence type="ECO:0000256" key="8">
    <source>
        <dbReference type="PROSITE-ProRule" id="PRU00221"/>
    </source>
</evidence>
<evidence type="ECO:0000256" key="2">
    <source>
        <dbReference type="ARBA" id="ARBA00022517"/>
    </source>
</evidence>
<comment type="subcellular location">
    <subcellularLocation>
        <location evidence="1">Nucleus</location>
        <location evidence="1">Nucleolus</location>
    </subcellularLocation>
</comment>
<keyword evidence="2" id="KW-0690">Ribosome biogenesis</keyword>
<keyword evidence="3" id="KW-0698">rRNA processing</keyword>
<evidence type="ECO:0000256" key="3">
    <source>
        <dbReference type="ARBA" id="ARBA00022552"/>
    </source>
</evidence>
<evidence type="ECO:0000256" key="6">
    <source>
        <dbReference type="ARBA" id="ARBA00023163"/>
    </source>
</evidence>